<proteinExistence type="predicted"/>
<reference evidence="3 4" key="1">
    <citation type="submission" date="2017-08" db="EMBL/GenBank/DDBJ databases">
        <title>Infants hospitalized years apart are colonized by the same room-sourced microbial strains.</title>
        <authorList>
            <person name="Brooks B."/>
            <person name="Olm M.R."/>
            <person name="Firek B.A."/>
            <person name="Baker R."/>
            <person name="Thomas B.C."/>
            <person name="Morowitz M.J."/>
            <person name="Banfield J.F."/>
        </authorList>
    </citation>
    <scope>NUCLEOTIDE SEQUENCE [LARGE SCALE GENOMIC DNA]</scope>
    <source>
        <strain evidence="3">S2_003_000_R2_14</strain>
    </source>
</reference>
<dbReference type="InterPro" id="IPR013249">
    <property type="entry name" value="RNA_pol_sigma70_r4_t2"/>
</dbReference>
<dbReference type="InterPro" id="IPR036388">
    <property type="entry name" value="WH-like_DNA-bd_sf"/>
</dbReference>
<feature type="domain" description="RNA polymerase sigma factor 70 region 4 type 2" evidence="2">
    <location>
        <begin position="167"/>
        <end position="215"/>
    </location>
</feature>
<dbReference type="InterPro" id="IPR013324">
    <property type="entry name" value="RNA_pol_sigma_r3/r4-like"/>
</dbReference>
<comment type="caution">
    <text evidence="3">The sequence shown here is derived from an EMBL/GenBank/DDBJ whole genome shotgun (WGS) entry which is preliminary data.</text>
</comment>
<evidence type="ECO:0000256" key="1">
    <source>
        <dbReference type="SAM" id="MobiDB-lite"/>
    </source>
</evidence>
<evidence type="ECO:0000259" key="2">
    <source>
        <dbReference type="Pfam" id="PF08281"/>
    </source>
</evidence>
<dbReference type="InterPro" id="IPR011745">
    <property type="entry name" value="RNA_pol_sigma70_MYXXA"/>
</dbReference>
<gene>
    <name evidence="3" type="ORF">DI536_27430</name>
</gene>
<evidence type="ECO:0000313" key="4">
    <source>
        <dbReference type="Proteomes" id="UP000249061"/>
    </source>
</evidence>
<dbReference type="Proteomes" id="UP000249061">
    <property type="component" value="Unassembled WGS sequence"/>
</dbReference>
<name>A0A2W5SVL7_9BACT</name>
<dbReference type="GO" id="GO:0016987">
    <property type="term" value="F:sigma factor activity"/>
    <property type="evidence" value="ECO:0007669"/>
    <property type="project" value="InterPro"/>
</dbReference>
<dbReference type="EMBL" id="QFQP01000031">
    <property type="protein sequence ID" value="PZR07389.1"/>
    <property type="molecule type" value="Genomic_DNA"/>
</dbReference>
<dbReference type="NCBIfam" id="TIGR03001">
    <property type="entry name" value="Sig-70_gmx1"/>
    <property type="match status" value="1"/>
</dbReference>
<dbReference type="Gene3D" id="1.10.10.10">
    <property type="entry name" value="Winged helix-like DNA-binding domain superfamily/Winged helix DNA-binding domain"/>
    <property type="match status" value="1"/>
</dbReference>
<dbReference type="GO" id="GO:0003677">
    <property type="term" value="F:DNA binding"/>
    <property type="evidence" value="ECO:0007669"/>
    <property type="project" value="InterPro"/>
</dbReference>
<dbReference type="SUPFAM" id="SSF88659">
    <property type="entry name" value="Sigma3 and sigma4 domains of RNA polymerase sigma factors"/>
    <property type="match status" value="1"/>
</dbReference>
<organism evidence="3 4">
    <name type="scientific">Archangium gephyra</name>
    <dbReference type="NCBI Taxonomy" id="48"/>
    <lineage>
        <taxon>Bacteria</taxon>
        <taxon>Pseudomonadati</taxon>
        <taxon>Myxococcota</taxon>
        <taxon>Myxococcia</taxon>
        <taxon>Myxococcales</taxon>
        <taxon>Cystobacterineae</taxon>
        <taxon>Archangiaceae</taxon>
        <taxon>Archangium</taxon>
    </lineage>
</organism>
<dbReference type="Pfam" id="PF08281">
    <property type="entry name" value="Sigma70_r4_2"/>
    <property type="match status" value="1"/>
</dbReference>
<protein>
    <recommendedName>
        <fullName evidence="2">RNA polymerase sigma factor 70 region 4 type 2 domain-containing protein</fullName>
    </recommendedName>
</protein>
<evidence type="ECO:0000313" key="3">
    <source>
        <dbReference type="EMBL" id="PZR07389.1"/>
    </source>
</evidence>
<feature type="region of interest" description="Disordered" evidence="1">
    <location>
        <begin position="129"/>
        <end position="153"/>
    </location>
</feature>
<dbReference type="GO" id="GO:0006352">
    <property type="term" value="P:DNA-templated transcription initiation"/>
    <property type="evidence" value="ECO:0007669"/>
    <property type="project" value="InterPro"/>
</dbReference>
<sequence>MTASLVTQAVAAWPSLRTRRAEFEQWLSSRAPEDTWSTLNLEDLGLSFLALSGDAAAVVEVERRLQRVGRPTAARRGDDDFVDEVLQQSRQRLLVGGARARLQAYRGQGALVQYLKAVVTSVSVDLARSRKPAETSDGDDVLQKLSGPGSGAESKLMHLSHRAHFTRAFKAALATLSAEERTWLRMRFVDGLSIDAVGTAFGVHRTTAMRWLEKAQNTLLKETRRQLSDALALPPRELDSLMASLRPSLAENLSRLLPRVTGPKPRR</sequence>
<dbReference type="AlphaFoldDB" id="A0A2W5SVL7"/>
<accession>A0A2W5SVL7</accession>